<feature type="non-terminal residue" evidence="1">
    <location>
        <position position="254"/>
    </location>
</feature>
<evidence type="ECO:0008006" key="3">
    <source>
        <dbReference type="Google" id="ProtNLM"/>
    </source>
</evidence>
<dbReference type="InterPro" id="IPR036249">
    <property type="entry name" value="Thioredoxin-like_sf"/>
</dbReference>
<feature type="non-terminal residue" evidence="1">
    <location>
        <position position="1"/>
    </location>
</feature>
<reference evidence="1 2" key="1">
    <citation type="submission" date="2014-04" db="EMBL/GenBank/DDBJ databases">
        <authorList>
            <consortium name="DOE Joint Genome Institute"/>
            <person name="Kuo A."/>
            <person name="Kohler A."/>
            <person name="Nagy L.G."/>
            <person name="Floudas D."/>
            <person name="Copeland A."/>
            <person name="Barry K.W."/>
            <person name="Cichocki N."/>
            <person name="Veneault-Fourrey C."/>
            <person name="LaButti K."/>
            <person name="Lindquist E.A."/>
            <person name="Lipzen A."/>
            <person name="Lundell T."/>
            <person name="Morin E."/>
            <person name="Murat C."/>
            <person name="Sun H."/>
            <person name="Tunlid A."/>
            <person name="Henrissat B."/>
            <person name="Grigoriev I.V."/>
            <person name="Hibbett D.S."/>
            <person name="Martin F."/>
            <person name="Nordberg H.P."/>
            <person name="Cantor M.N."/>
            <person name="Hua S.X."/>
        </authorList>
    </citation>
    <scope>NUCLEOTIDE SEQUENCE [LARGE SCALE GENOMIC DNA]</scope>
    <source>
        <strain evidence="1 2">Foug A</strain>
    </source>
</reference>
<name>A0A0C3A1V2_9AGAM</name>
<keyword evidence="2" id="KW-1185">Reference proteome</keyword>
<reference evidence="2" key="2">
    <citation type="submission" date="2015-01" db="EMBL/GenBank/DDBJ databases">
        <title>Evolutionary Origins and Diversification of the Mycorrhizal Mutualists.</title>
        <authorList>
            <consortium name="DOE Joint Genome Institute"/>
            <consortium name="Mycorrhizal Genomics Consortium"/>
            <person name="Kohler A."/>
            <person name="Kuo A."/>
            <person name="Nagy L.G."/>
            <person name="Floudas D."/>
            <person name="Copeland A."/>
            <person name="Barry K.W."/>
            <person name="Cichocki N."/>
            <person name="Veneault-Fourrey C."/>
            <person name="LaButti K."/>
            <person name="Lindquist E.A."/>
            <person name="Lipzen A."/>
            <person name="Lundell T."/>
            <person name="Morin E."/>
            <person name="Murat C."/>
            <person name="Riley R."/>
            <person name="Ohm R."/>
            <person name="Sun H."/>
            <person name="Tunlid A."/>
            <person name="Henrissat B."/>
            <person name="Grigoriev I.V."/>
            <person name="Hibbett D.S."/>
            <person name="Martin F."/>
        </authorList>
    </citation>
    <scope>NUCLEOTIDE SEQUENCE [LARGE SCALE GENOMIC DNA]</scope>
    <source>
        <strain evidence="2">Foug A</strain>
    </source>
</reference>
<organism evidence="1 2">
    <name type="scientific">Scleroderma citrinum Foug A</name>
    <dbReference type="NCBI Taxonomy" id="1036808"/>
    <lineage>
        <taxon>Eukaryota</taxon>
        <taxon>Fungi</taxon>
        <taxon>Dikarya</taxon>
        <taxon>Basidiomycota</taxon>
        <taxon>Agaricomycotina</taxon>
        <taxon>Agaricomycetes</taxon>
        <taxon>Agaricomycetidae</taxon>
        <taxon>Boletales</taxon>
        <taxon>Sclerodermatineae</taxon>
        <taxon>Sclerodermataceae</taxon>
        <taxon>Scleroderma</taxon>
    </lineage>
</organism>
<proteinExistence type="predicted"/>
<dbReference type="OrthoDB" id="40334at2759"/>
<dbReference type="Pfam" id="PF13911">
    <property type="entry name" value="AhpC-TSA_2"/>
    <property type="match status" value="1"/>
</dbReference>
<dbReference type="AlphaFoldDB" id="A0A0C3A1V2"/>
<dbReference type="EMBL" id="KN822012">
    <property type="protein sequence ID" value="KIM67618.1"/>
    <property type="molecule type" value="Genomic_DNA"/>
</dbReference>
<dbReference type="InParanoid" id="A0A0C3A1V2"/>
<dbReference type="Gene3D" id="3.40.30.10">
    <property type="entry name" value="Glutaredoxin"/>
    <property type="match status" value="1"/>
</dbReference>
<protein>
    <recommendedName>
        <fullName evidence="3">Thioredoxin domain-containing protein</fullName>
    </recommendedName>
</protein>
<gene>
    <name evidence="1" type="ORF">SCLCIDRAFT_59376</name>
</gene>
<evidence type="ECO:0000313" key="1">
    <source>
        <dbReference type="EMBL" id="KIM67618.1"/>
    </source>
</evidence>
<sequence length="254" mass="28247">APSYSVFDEHAMPTSKQLADASSCVVIAENGVRIPFSDIFKEKKTIVIFIRHFWCPMCQDYMFSLSSSVDPKLLKQANVNLVVIGNGSFNMIKSYRQIFHTPFAVYTDPSMRLHSALGMMKLGKRVDKSQIKRGSYVRHGNVRGLAMVVANAVRVGMPIWEKGGDPAQLGGEFVFGPGLTVSFAHRMPNAGCHAPIQRVLAAAGLGIGREKPLPIPEPVRRPSALGQNDEQWMEERRMSLARIRQRKLARRKGV</sequence>
<accession>A0A0C3A1V2</accession>
<dbReference type="PANTHER" id="PTHR28630:SF3">
    <property type="entry name" value="PEROXIREDOXIN-LIKE 2C"/>
    <property type="match status" value="1"/>
</dbReference>
<dbReference type="STRING" id="1036808.A0A0C3A1V2"/>
<dbReference type="InterPro" id="IPR032801">
    <property type="entry name" value="PXL2A/B/C"/>
</dbReference>
<dbReference type="Proteomes" id="UP000053989">
    <property type="component" value="Unassembled WGS sequence"/>
</dbReference>
<dbReference type="CDD" id="cd02970">
    <property type="entry name" value="PRX_like2"/>
    <property type="match status" value="1"/>
</dbReference>
<dbReference type="PANTHER" id="PTHR28630">
    <property type="match status" value="1"/>
</dbReference>
<dbReference type="SUPFAM" id="SSF52833">
    <property type="entry name" value="Thioredoxin-like"/>
    <property type="match status" value="1"/>
</dbReference>
<evidence type="ECO:0000313" key="2">
    <source>
        <dbReference type="Proteomes" id="UP000053989"/>
    </source>
</evidence>
<dbReference type="HOGENOM" id="CLU_035338_1_1_1"/>